<proteinExistence type="predicted"/>
<evidence type="ECO:0000256" key="1">
    <source>
        <dbReference type="SAM" id="Phobius"/>
    </source>
</evidence>
<dbReference type="AlphaFoldDB" id="A0A1V2K1C0"/>
<dbReference type="Proteomes" id="UP000189295">
    <property type="component" value="Unassembled WGS sequence"/>
</dbReference>
<dbReference type="RefSeq" id="WP_076954100.1">
    <property type="nucleotide sequence ID" value="NZ_MNPW01000013.1"/>
</dbReference>
<reference evidence="2 3" key="1">
    <citation type="submission" date="2016-10" db="EMBL/GenBank/DDBJ databases">
        <title>Pseudomonas lactis sp. nov. and Pseudomonas paralactis sp. nov., isolated from bovine raw milk.</title>
        <authorList>
            <person name="Von Neubeck M."/>
            <person name="Huptas C."/>
            <person name="Glueck C."/>
            <person name="Krewinkel M."/>
            <person name="Stoeckel M."/>
            <person name="Stressler T."/>
            <person name="Fischer L."/>
            <person name="Hinrichs J."/>
            <person name="Scherer S."/>
            <person name="Wenning M."/>
        </authorList>
    </citation>
    <scope>NUCLEOTIDE SEQUENCE [LARGE SCALE GENOMIC DNA]</scope>
    <source>
        <strain evidence="2 3">DSM 17516</strain>
    </source>
</reference>
<sequence length="109" mass="12508">MRPIWNSAVRIALVLCAFLLVELLLSLPFNGLLRDPNTVTTWLQAHVSELLIWRLCLYATVLRGWCWMRARLLQREPEAAMRLRRAEGAAAIALLLVELVNARFGWEVP</sequence>
<feature type="transmembrane region" description="Helical" evidence="1">
    <location>
        <begin position="50"/>
        <end position="68"/>
    </location>
</feature>
<keyword evidence="1" id="KW-1133">Transmembrane helix</keyword>
<dbReference type="OrthoDB" id="8970903at2"/>
<keyword evidence="1" id="KW-0812">Transmembrane</keyword>
<organism evidence="2 3">
    <name type="scientific">Pseudomonas cedrina subsp. cedrina</name>
    <dbReference type="NCBI Taxonomy" id="76762"/>
    <lineage>
        <taxon>Bacteria</taxon>
        <taxon>Pseudomonadati</taxon>
        <taxon>Pseudomonadota</taxon>
        <taxon>Gammaproteobacteria</taxon>
        <taxon>Pseudomonadales</taxon>
        <taxon>Pseudomonadaceae</taxon>
        <taxon>Pseudomonas</taxon>
    </lineage>
</organism>
<evidence type="ECO:0000313" key="2">
    <source>
        <dbReference type="EMBL" id="ONH50886.1"/>
    </source>
</evidence>
<dbReference type="EMBL" id="MNPW01000013">
    <property type="protein sequence ID" value="ONH50886.1"/>
    <property type="molecule type" value="Genomic_DNA"/>
</dbReference>
<name>A0A1V2K1C0_PSECE</name>
<accession>A0A1V2K1C0</accession>
<gene>
    <name evidence="2" type="ORF">BLL36_23530</name>
</gene>
<keyword evidence="1" id="KW-0472">Membrane</keyword>
<protein>
    <submittedName>
        <fullName evidence="2">Uncharacterized protein</fullName>
    </submittedName>
</protein>
<evidence type="ECO:0000313" key="3">
    <source>
        <dbReference type="Proteomes" id="UP000189295"/>
    </source>
</evidence>
<comment type="caution">
    <text evidence="2">The sequence shown here is derived from an EMBL/GenBank/DDBJ whole genome shotgun (WGS) entry which is preliminary data.</text>
</comment>